<organism evidence="7 8">
    <name type="scientific">Cryptolaemus montrouzieri</name>
    <dbReference type="NCBI Taxonomy" id="559131"/>
    <lineage>
        <taxon>Eukaryota</taxon>
        <taxon>Metazoa</taxon>
        <taxon>Ecdysozoa</taxon>
        <taxon>Arthropoda</taxon>
        <taxon>Hexapoda</taxon>
        <taxon>Insecta</taxon>
        <taxon>Pterygota</taxon>
        <taxon>Neoptera</taxon>
        <taxon>Endopterygota</taxon>
        <taxon>Coleoptera</taxon>
        <taxon>Polyphaga</taxon>
        <taxon>Cucujiformia</taxon>
        <taxon>Coccinelloidea</taxon>
        <taxon>Coccinellidae</taxon>
        <taxon>Scymninae</taxon>
        <taxon>Scymnini</taxon>
        <taxon>Cryptolaemus</taxon>
    </lineage>
</organism>
<dbReference type="InterPro" id="IPR000741">
    <property type="entry name" value="FBA_I"/>
</dbReference>
<sequence length="247" mass="27228">MGKRLADIGLENTEDNRRKYRQLLFTTDKELGNYISGVILFHETVYQTSEDGTPFVELLKQIGIVPGIEVDTYNSRSPSYEAILENANVLARYASICQANRIVPIVEREIPPDGDHDLERCQQVSETVLAFDYEALADHNVFLEGTLLKSNMVTSGQVAATKAIKEQFTKATVTDLLTDQLFLDYERASQASVLRAWVGKDGNVAAGQKELLIRAKANSQASLGKYEAGSPQGKAGETGLFIKDHAN</sequence>
<keyword evidence="4" id="KW-0324">Glycolysis</keyword>
<dbReference type="Gene3D" id="3.20.20.70">
    <property type="entry name" value="Aldolase class I"/>
    <property type="match status" value="3"/>
</dbReference>
<dbReference type="PANTHER" id="PTHR11627">
    <property type="entry name" value="FRUCTOSE-BISPHOSPHATE ALDOLASE"/>
    <property type="match status" value="1"/>
</dbReference>
<dbReference type="EC" id="4.1.2.13" evidence="3"/>
<keyword evidence="8" id="KW-1185">Reference proteome</keyword>
<dbReference type="Pfam" id="PF00274">
    <property type="entry name" value="Glycolytic"/>
    <property type="match status" value="3"/>
</dbReference>
<evidence type="ECO:0000256" key="2">
    <source>
        <dbReference type="ARBA" id="ARBA00010387"/>
    </source>
</evidence>
<evidence type="ECO:0000256" key="3">
    <source>
        <dbReference type="ARBA" id="ARBA00013068"/>
    </source>
</evidence>
<reference evidence="7 8" key="1">
    <citation type="journal article" date="2021" name="BMC Biol.">
        <title>Horizontally acquired antibacterial genes associated with adaptive radiation of ladybird beetles.</title>
        <authorList>
            <person name="Li H.S."/>
            <person name="Tang X.F."/>
            <person name="Huang Y.H."/>
            <person name="Xu Z.Y."/>
            <person name="Chen M.L."/>
            <person name="Du X.Y."/>
            <person name="Qiu B.Y."/>
            <person name="Chen P.T."/>
            <person name="Zhang W."/>
            <person name="Slipinski A."/>
            <person name="Escalona H.E."/>
            <person name="Waterhouse R.M."/>
            <person name="Zwick A."/>
            <person name="Pang H."/>
        </authorList>
    </citation>
    <scope>NUCLEOTIDE SEQUENCE [LARGE SCALE GENOMIC DNA]</scope>
    <source>
        <strain evidence="7">SYSU2018</strain>
    </source>
</reference>
<evidence type="ECO:0000256" key="5">
    <source>
        <dbReference type="ARBA" id="ARBA00023239"/>
    </source>
</evidence>
<name>A0ABD2P1C1_9CUCU</name>
<accession>A0ABD2P1C1</accession>
<gene>
    <name evidence="7" type="ORF">HHI36_018848</name>
</gene>
<dbReference type="GO" id="GO:0006096">
    <property type="term" value="P:glycolytic process"/>
    <property type="evidence" value="ECO:0007669"/>
    <property type="project" value="UniProtKB-KW"/>
</dbReference>
<evidence type="ECO:0000313" key="7">
    <source>
        <dbReference type="EMBL" id="KAL3284699.1"/>
    </source>
</evidence>
<protein>
    <recommendedName>
        <fullName evidence="3">fructose-bisphosphate aldolase</fullName>
        <ecNumber evidence="3">4.1.2.13</ecNumber>
    </recommendedName>
</protein>
<keyword evidence="5" id="KW-0456">Lyase</keyword>
<comment type="pathway">
    <text evidence="1">Carbohydrate degradation; glycolysis; D-glyceraldehyde 3-phosphate and glycerone phosphate from D-glucose: step 4/4.</text>
</comment>
<evidence type="ECO:0000256" key="6">
    <source>
        <dbReference type="SAM" id="MobiDB-lite"/>
    </source>
</evidence>
<evidence type="ECO:0000313" key="8">
    <source>
        <dbReference type="Proteomes" id="UP001516400"/>
    </source>
</evidence>
<dbReference type="EMBL" id="JABFTP020000165">
    <property type="protein sequence ID" value="KAL3284699.1"/>
    <property type="molecule type" value="Genomic_DNA"/>
</dbReference>
<dbReference type="GO" id="GO:0004332">
    <property type="term" value="F:fructose-bisphosphate aldolase activity"/>
    <property type="evidence" value="ECO:0007669"/>
    <property type="project" value="UniProtKB-EC"/>
</dbReference>
<dbReference type="InterPro" id="IPR013785">
    <property type="entry name" value="Aldolase_TIM"/>
</dbReference>
<comment type="similarity">
    <text evidence="2">Belongs to the class I fructose-bisphosphate aldolase family.</text>
</comment>
<dbReference type="SUPFAM" id="SSF51569">
    <property type="entry name" value="Aldolase"/>
    <property type="match status" value="1"/>
</dbReference>
<feature type="region of interest" description="Disordered" evidence="6">
    <location>
        <begin position="224"/>
        <end position="247"/>
    </location>
</feature>
<evidence type="ECO:0000256" key="1">
    <source>
        <dbReference type="ARBA" id="ARBA00004714"/>
    </source>
</evidence>
<dbReference type="AlphaFoldDB" id="A0ABD2P1C1"/>
<dbReference type="Proteomes" id="UP001516400">
    <property type="component" value="Unassembled WGS sequence"/>
</dbReference>
<proteinExistence type="inferred from homology"/>
<evidence type="ECO:0000256" key="4">
    <source>
        <dbReference type="ARBA" id="ARBA00023152"/>
    </source>
</evidence>
<comment type="caution">
    <text evidence="7">The sequence shown here is derived from an EMBL/GenBank/DDBJ whole genome shotgun (WGS) entry which is preliminary data.</text>
</comment>